<keyword evidence="8 13" id="KW-0067">ATP-binding</keyword>
<evidence type="ECO:0000256" key="6">
    <source>
        <dbReference type="ARBA" id="ARBA00022598"/>
    </source>
</evidence>
<keyword evidence="11 13" id="KW-0030">Aminoacyl-tRNA synthetase</keyword>
<feature type="binding site" evidence="13">
    <location>
        <position position="133"/>
    </location>
    <ligand>
        <name>Zn(2+)</name>
        <dbReference type="ChEBI" id="CHEBI:29105"/>
    </ligand>
</feature>
<dbReference type="Pfam" id="PF08264">
    <property type="entry name" value="Anticodon_1"/>
    <property type="match status" value="1"/>
</dbReference>
<sequence length="647" mass="74190">MPEEKNTFYITTPIYYPSGNLHIGHAYTTVAGDAMARYKRLRGYDVMYLTGTDEHGQKIQRKAEEQGVSPNEYVDEIVEGIQDLWDKLDISYDDFIRTTQDRHKQVVAKIFDYLMAKGDIYLGEYEGWYCTSCESFFTERQLDEGHCPDCGGPVEKVKEESYFFEMSKYVDRLLKFYDDNPKFIQPESRKNEMINNFINPGLEDLAISRTTFDWGIGVPGNEKHVIYVWIDALSNYITALGYDTDDDERFRKYWPADVQLVGKEIVRFHTIYWPIMLMALDLPLPKQVFAHGWILMKDGKMSKSKGNVVDPVQLSERYGLDALRYYLLREVPFGSDGVFTPEAFVERTNYDLANDLGNLLNRTVAMIDKYFDGQIPELVPGETGVDEDLEKMASETKHKVEENLEQMEFSVALSELWRFVSRTNKYIDETTPWVLAKDESQKDRLGNVMAHLAASLRQISIMLRPFMTRTPEHIFAQLGISEQEGKEWDSLEDFSYIKAGTQVQRAEPIFPRLDVEEETQVIKDMMRKPAAGPEKPEDLPEVTIDDFQQLDFRVAEVTKAVPVKKANKLLKIQLDLGYEERQVVSGIAEHYTPEDLKGRKVICIRNLKPVKLRGELSEGMILAGEDEAGNLSLASVDQTLANGAKVT</sequence>
<keyword evidence="6 13" id="KW-0436">Ligase</keyword>
<dbReference type="NCBIfam" id="TIGR00398">
    <property type="entry name" value="metG"/>
    <property type="match status" value="1"/>
</dbReference>
<evidence type="ECO:0000313" key="16">
    <source>
        <dbReference type="Proteomes" id="UP000187608"/>
    </source>
</evidence>
<evidence type="ECO:0000256" key="8">
    <source>
        <dbReference type="ARBA" id="ARBA00022840"/>
    </source>
</evidence>
<keyword evidence="9 13" id="KW-0694">RNA-binding</keyword>
<dbReference type="FunFam" id="2.170.220.10:FF:000002">
    <property type="entry name" value="Methionine--tRNA ligase"/>
    <property type="match status" value="1"/>
</dbReference>
<dbReference type="GO" id="GO:0004825">
    <property type="term" value="F:methionine-tRNA ligase activity"/>
    <property type="evidence" value="ECO:0007669"/>
    <property type="project" value="UniProtKB-UniRule"/>
</dbReference>
<protein>
    <recommendedName>
        <fullName evidence="13">Methionine--tRNA ligase</fullName>
        <ecNumber evidence="13">6.1.1.10</ecNumber>
    </recommendedName>
    <alternativeName>
        <fullName evidence="13">Methionyl-tRNA synthetase</fullName>
        <shortName evidence="13">MetRS</shortName>
    </alternativeName>
</protein>
<dbReference type="GO" id="GO:0000049">
    <property type="term" value="F:tRNA binding"/>
    <property type="evidence" value="ECO:0007669"/>
    <property type="project" value="UniProtKB-UniRule"/>
</dbReference>
<dbReference type="OrthoDB" id="9810191at2"/>
<keyword evidence="16" id="KW-1185">Reference proteome</keyword>
<dbReference type="HAMAP" id="MF_01228">
    <property type="entry name" value="Met_tRNA_synth_type2"/>
    <property type="match status" value="1"/>
</dbReference>
<feature type="binding site" evidence="13">
    <location>
        <position position="150"/>
    </location>
    <ligand>
        <name>Zn(2+)</name>
        <dbReference type="ChEBI" id="CHEBI:29105"/>
    </ligand>
</feature>
<proteinExistence type="inferred from homology"/>
<feature type="domain" description="TRNA-binding" evidence="14">
    <location>
        <begin position="546"/>
        <end position="647"/>
    </location>
</feature>
<dbReference type="NCBIfam" id="TIGR00399">
    <property type="entry name" value="metG_C_term"/>
    <property type="match status" value="1"/>
</dbReference>
<dbReference type="GO" id="GO:0046872">
    <property type="term" value="F:metal ion binding"/>
    <property type="evidence" value="ECO:0007669"/>
    <property type="project" value="UniProtKB-KW"/>
</dbReference>
<dbReference type="InterPro" id="IPR002547">
    <property type="entry name" value="tRNA-bd_dom"/>
</dbReference>
<evidence type="ECO:0000313" key="15">
    <source>
        <dbReference type="EMBL" id="SIS62301.1"/>
    </source>
</evidence>
<keyword evidence="7 13" id="KW-0547">Nucleotide-binding</keyword>
<name>A0A1N7KL09_9BACI</name>
<evidence type="ECO:0000259" key="14">
    <source>
        <dbReference type="PROSITE" id="PS50886"/>
    </source>
</evidence>
<dbReference type="STRING" id="570947.SAMN05421687_11331"/>
<dbReference type="PANTHER" id="PTHR43326">
    <property type="entry name" value="METHIONYL-TRNA SYNTHETASE"/>
    <property type="match status" value="1"/>
</dbReference>
<dbReference type="Gene3D" id="2.170.220.10">
    <property type="match status" value="1"/>
</dbReference>
<comment type="function">
    <text evidence="1 13">Is required not only for elongation of protein synthesis but also for the initiation of all mRNA translation through initiator tRNA(fMet) aminoacylation.</text>
</comment>
<dbReference type="FunFam" id="1.10.730.10:FF:000026">
    <property type="entry name" value="Methionine--tRNA ligase"/>
    <property type="match status" value="1"/>
</dbReference>
<dbReference type="PROSITE" id="PS50886">
    <property type="entry name" value="TRBD"/>
    <property type="match status" value="1"/>
</dbReference>
<evidence type="ECO:0000256" key="3">
    <source>
        <dbReference type="ARBA" id="ARBA00011738"/>
    </source>
</evidence>
<dbReference type="CDD" id="cd07957">
    <property type="entry name" value="Anticodon_Ia_Met"/>
    <property type="match status" value="1"/>
</dbReference>
<comment type="caution">
    <text evidence="13">Lacks conserved residue(s) required for the propagation of feature annotation.</text>
</comment>
<dbReference type="PROSITE" id="PS00178">
    <property type="entry name" value="AA_TRNA_LIGASE_I"/>
    <property type="match status" value="1"/>
</dbReference>
<dbReference type="InterPro" id="IPR014729">
    <property type="entry name" value="Rossmann-like_a/b/a_fold"/>
</dbReference>
<keyword evidence="4 13" id="KW-0963">Cytoplasm</keyword>
<feature type="short sequence motif" description="'KMSKS' region" evidence="13">
    <location>
        <begin position="300"/>
        <end position="304"/>
    </location>
</feature>
<dbReference type="InterPro" id="IPR012340">
    <property type="entry name" value="NA-bd_OB-fold"/>
</dbReference>
<dbReference type="Gene3D" id="1.10.730.10">
    <property type="entry name" value="Isoleucyl-tRNA Synthetase, Domain 1"/>
    <property type="match status" value="1"/>
</dbReference>
<dbReference type="GO" id="GO:0005737">
    <property type="term" value="C:cytoplasm"/>
    <property type="evidence" value="ECO:0007669"/>
    <property type="project" value="UniProtKB-SubCell"/>
</dbReference>
<dbReference type="FunFam" id="2.40.50.140:FF:000042">
    <property type="entry name" value="Methionine--tRNA ligase"/>
    <property type="match status" value="1"/>
</dbReference>
<comment type="similarity">
    <text evidence="13">Belongs to the class-I aminoacyl-tRNA synthetase family. MetG type 2A subfamily.</text>
</comment>
<comment type="subunit">
    <text evidence="3 13">Homodimer.</text>
</comment>
<dbReference type="Gene3D" id="3.40.50.620">
    <property type="entry name" value="HUPs"/>
    <property type="match status" value="1"/>
</dbReference>
<dbReference type="CDD" id="cd02800">
    <property type="entry name" value="tRNA_bind_EcMetRS_like"/>
    <property type="match status" value="1"/>
</dbReference>
<evidence type="ECO:0000256" key="12">
    <source>
        <dbReference type="ARBA" id="ARBA00047364"/>
    </source>
</evidence>
<organism evidence="15 16">
    <name type="scientific">Salimicrobium flavidum</name>
    <dbReference type="NCBI Taxonomy" id="570947"/>
    <lineage>
        <taxon>Bacteria</taxon>
        <taxon>Bacillati</taxon>
        <taxon>Bacillota</taxon>
        <taxon>Bacilli</taxon>
        <taxon>Bacillales</taxon>
        <taxon>Bacillaceae</taxon>
        <taxon>Salimicrobium</taxon>
    </lineage>
</organism>
<comment type="subcellular location">
    <subcellularLocation>
        <location evidence="2 13">Cytoplasm</location>
    </subcellularLocation>
</comment>
<dbReference type="AlphaFoldDB" id="A0A1N7KL09"/>
<dbReference type="GO" id="GO:0006431">
    <property type="term" value="P:methionyl-tRNA aminoacylation"/>
    <property type="evidence" value="ECO:0007669"/>
    <property type="project" value="UniProtKB-UniRule"/>
</dbReference>
<dbReference type="InterPro" id="IPR001412">
    <property type="entry name" value="aa-tRNA-synth_I_CS"/>
</dbReference>
<dbReference type="InterPro" id="IPR023457">
    <property type="entry name" value="Met-tRNA_synth_2"/>
</dbReference>
<dbReference type="SUPFAM" id="SSF47323">
    <property type="entry name" value="Anticodon-binding domain of a subclass of class I aminoacyl-tRNA synthetases"/>
    <property type="match status" value="1"/>
</dbReference>
<feature type="short sequence motif" description="'HIGH' region" evidence="13">
    <location>
        <begin position="15"/>
        <end position="25"/>
    </location>
</feature>
<dbReference type="InterPro" id="IPR041872">
    <property type="entry name" value="Anticodon_Met"/>
</dbReference>
<dbReference type="InterPro" id="IPR014758">
    <property type="entry name" value="Met-tRNA_synth"/>
</dbReference>
<evidence type="ECO:0000256" key="2">
    <source>
        <dbReference type="ARBA" id="ARBA00004496"/>
    </source>
</evidence>
<dbReference type="SUPFAM" id="SSF50249">
    <property type="entry name" value="Nucleic acid-binding proteins"/>
    <property type="match status" value="1"/>
</dbReference>
<comment type="cofactor">
    <cofactor evidence="13">
        <name>Zn(2+)</name>
        <dbReference type="ChEBI" id="CHEBI:29105"/>
    </cofactor>
    <text evidence="13">Binds 1 zinc ion per subunit.</text>
</comment>
<dbReference type="InterPro" id="IPR004495">
    <property type="entry name" value="Met-tRNA-synth_bsu_C"/>
</dbReference>
<evidence type="ECO:0000256" key="10">
    <source>
        <dbReference type="ARBA" id="ARBA00022917"/>
    </source>
</evidence>
<dbReference type="Pfam" id="PF01588">
    <property type="entry name" value="tRNA_bind"/>
    <property type="match status" value="1"/>
</dbReference>
<dbReference type="Proteomes" id="UP000187608">
    <property type="component" value="Unassembled WGS sequence"/>
</dbReference>
<dbReference type="Gene3D" id="2.40.50.140">
    <property type="entry name" value="Nucleic acid-binding proteins"/>
    <property type="match status" value="1"/>
</dbReference>
<dbReference type="InterPro" id="IPR013155">
    <property type="entry name" value="M/V/L/I-tRNA-synth_anticd-bd"/>
</dbReference>
<evidence type="ECO:0000256" key="5">
    <source>
        <dbReference type="ARBA" id="ARBA00022555"/>
    </source>
</evidence>
<keyword evidence="13" id="KW-0862">Zinc</keyword>
<dbReference type="NCBIfam" id="NF008900">
    <property type="entry name" value="PRK12267.1"/>
    <property type="match status" value="1"/>
</dbReference>
<gene>
    <name evidence="13" type="primary">metG</name>
    <name evidence="15" type="ORF">SAMN05421687_11331</name>
</gene>
<dbReference type="PANTHER" id="PTHR43326:SF1">
    <property type="entry name" value="METHIONINE--TRNA LIGASE, MITOCHONDRIAL"/>
    <property type="match status" value="1"/>
</dbReference>
<evidence type="ECO:0000256" key="1">
    <source>
        <dbReference type="ARBA" id="ARBA00003314"/>
    </source>
</evidence>
<dbReference type="Pfam" id="PF09334">
    <property type="entry name" value="tRNA-synt_1g"/>
    <property type="match status" value="2"/>
</dbReference>
<dbReference type="CDD" id="cd00814">
    <property type="entry name" value="MetRS_core"/>
    <property type="match status" value="1"/>
</dbReference>
<evidence type="ECO:0000256" key="4">
    <source>
        <dbReference type="ARBA" id="ARBA00022490"/>
    </source>
</evidence>
<feature type="binding site" evidence="13">
    <location>
        <position position="130"/>
    </location>
    <ligand>
        <name>Zn(2+)</name>
        <dbReference type="ChEBI" id="CHEBI:29105"/>
    </ligand>
</feature>
<evidence type="ECO:0000256" key="11">
    <source>
        <dbReference type="ARBA" id="ARBA00023146"/>
    </source>
</evidence>
<dbReference type="GO" id="GO:0005524">
    <property type="term" value="F:ATP binding"/>
    <property type="evidence" value="ECO:0007669"/>
    <property type="project" value="UniProtKB-UniRule"/>
</dbReference>
<evidence type="ECO:0000256" key="13">
    <source>
        <dbReference type="HAMAP-Rule" id="MF_01228"/>
    </source>
</evidence>
<dbReference type="RefSeq" id="WP_076560554.1">
    <property type="nucleotide sequence ID" value="NZ_FTOC01000013.1"/>
</dbReference>
<evidence type="ECO:0000256" key="7">
    <source>
        <dbReference type="ARBA" id="ARBA00022741"/>
    </source>
</evidence>
<dbReference type="PRINTS" id="PR01041">
    <property type="entry name" value="TRNASYNTHMET"/>
</dbReference>
<keyword evidence="5 13" id="KW-0820">tRNA-binding</keyword>
<keyword evidence="10 13" id="KW-0648">Protein biosynthesis</keyword>
<dbReference type="EC" id="6.1.1.10" evidence="13"/>
<comment type="catalytic activity">
    <reaction evidence="12 13">
        <text>tRNA(Met) + L-methionine + ATP = L-methionyl-tRNA(Met) + AMP + diphosphate</text>
        <dbReference type="Rhea" id="RHEA:13481"/>
        <dbReference type="Rhea" id="RHEA-COMP:9667"/>
        <dbReference type="Rhea" id="RHEA-COMP:9698"/>
        <dbReference type="ChEBI" id="CHEBI:30616"/>
        <dbReference type="ChEBI" id="CHEBI:33019"/>
        <dbReference type="ChEBI" id="CHEBI:57844"/>
        <dbReference type="ChEBI" id="CHEBI:78442"/>
        <dbReference type="ChEBI" id="CHEBI:78530"/>
        <dbReference type="ChEBI" id="CHEBI:456215"/>
        <dbReference type="EC" id="6.1.1.10"/>
    </reaction>
</comment>
<dbReference type="InterPro" id="IPR033911">
    <property type="entry name" value="MetRS_core"/>
</dbReference>
<dbReference type="EMBL" id="FTOC01000013">
    <property type="protein sequence ID" value="SIS62301.1"/>
    <property type="molecule type" value="Genomic_DNA"/>
</dbReference>
<dbReference type="InterPro" id="IPR009080">
    <property type="entry name" value="tRNAsynth_Ia_anticodon-bd"/>
</dbReference>
<feature type="binding site" evidence="13">
    <location>
        <position position="147"/>
    </location>
    <ligand>
        <name>Zn(2+)</name>
        <dbReference type="ChEBI" id="CHEBI:29105"/>
    </ligand>
</feature>
<reference evidence="16" key="1">
    <citation type="submission" date="2017-01" db="EMBL/GenBank/DDBJ databases">
        <authorList>
            <person name="Varghese N."/>
            <person name="Submissions S."/>
        </authorList>
    </citation>
    <scope>NUCLEOTIDE SEQUENCE [LARGE SCALE GENOMIC DNA]</scope>
    <source>
        <strain evidence="16">DSM 23127</strain>
    </source>
</reference>
<evidence type="ECO:0000256" key="9">
    <source>
        <dbReference type="ARBA" id="ARBA00022884"/>
    </source>
</evidence>
<dbReference type="SUPFAM" id="SSF52374">
    <property type="entry name" value="Nucleotidylyl transferase"/>
    <property type="match status" value="1"/>
</dbReference>
<accession>A0A1N7KL09</accession>
<dbReference type="InterPro" id="IPR015413">
    <property type="entry name" value="Methionyl/Leucyl_tRNA_Synth"/>
</dbReference>
<keyword evidence="13" id="KW-0479">Metal-binding</keyword>